<dbReference type="Proteomes" id="UP001412239">
    <property type="component" value="Unassembled WGS sequence"/>
</dbReference>
<accession>A0A292PTC5</accession>
<evidence type="ECO:0000313" key="2">
    <source>
        <dbReference type="Proteomes" id="UP001412239"/>
    </source>
</evidence>
<sequence length="115" mass="12609">LTVRPGAYINNKTAKSCPSRQTPIVHSLRTSDFTAFRHPLRHSRFPSGGCFAPRPLRIPAVEVHSRPAELRSKINRALRGSSNNQTVVRACRAAPCDSQQPPHDIKPSCASAVCK</sequence>
<dbReference type="EMBL" id="LN891059">
    <property type="protein sequence ID" value="CUS10051.1"/>
    <property type="molecule type" value="Genomic_DNA"/>
</dbReference>
<keyword evidence="2" id="KW-1185">Reference proteome</keyword>
<name>A0A292PTC5_9PEZI</name>
<feature type="non-terminal residue" evidence="1">
    <location>
        <position position="1"/>
    </location>
</feature>
<protein>
    <submittedName>
        <fullName evidence="1">Uncharacterized protein</fullName>
    </submittedName>
</protein>
<evidence type="ECO:0000313" key="1">
    <source>
        <dbReference type="EMBL" id="CUS10051.1"/>
    </source>
</evidence>
<dbReference type="AlphaFoldDB" id="A0A292PTC5"/>
<reference evidence="1" key="1">
    <citation type="submission" date="2015-10" db="EMBL/GenBank/DDBJ databases">
        <authorList>
            <person name="Regsiter A."/>
            <person name="william w."/>
        </authorList>
    </citation>
    <scope>NUCLEOTIDE SEQUENCE</scope>
    <source>
        <strain evidence="1">Montdore</strain>
    </source>
</reference>
<organism evidence="1 2">
    <name type="scientific">Tuber aestivum</name>
    <name type="common">summer truffle</name>
    <dbReference type="NCBI Taxonomy" id="59557"/>
    <lineage>
        <taxon>Eukaryota</taxon>
        <taxon>Fungi</taxon>
        <taxon>Dikarya</taxon>
        <taxon>Ascomycota</taxon>
        <taxon>Pezizomycotina</taxon>
        <taxon>Pezizomycetes</taxon>
        <taxon>Pezizales</taxon>
        <taxon>Tuberaceae</taxon>
        <taxon>Tuber</taxon>
    </lineage>
</organism>
<gene>
    <name evidence="1" type="ORF">GSTUAT00005867001</name>
</gene>
<proteinExistence type="predicted"/>